<protein>
    <submittedName>
        <fullName evidence="2">DSBA-like thioredoxin domain protein</fullName>
    </submittedName>
</protein>
<feature type="domain" description="DSBA-like thioredoxin" evidence="1">
    <location>
        <begin position="6"/>
        <end position="205"/>
    </location>
</feature>
<dbReference type="EMBL" id="FLOB01000004">
    <property type="protein sequence ID" value="SBS31553.1"/>
    <property type="molecule type" value="Genomic_DNA"/>
</dbReference>
<accession>A0A1A8TE80</accession>
<keyword evidence="3" id="KW-1185">Reference proteome</keyword>
<dbReference type="PANTHER" id="PTHR13887:SF41">
    <property type="entry name" value="THIOREDOXIN SUPERFAMILY PROTEIN"/>
    <property type="match status" value="1"/>
</dbReference>
<dbReference type="PANTHER" id="PTHR13887">
    <property type="entry name" value="GLUTATHIONE S-TRANSFERASE KAPPA"/>
    <property type="match status" value="1"/>
</dbReference>
<dbReference type="Gene3D" id="3.40.30.10">
    <property type="entry name" value="Glutaredoxin"/>
    <property type="match status" value="1"/>
</dbReference>
<name>A0A1A8TE80_9GAMM</name>
<dbReference type="Proteomes" id="UP000092544">
    <property type="component" value="Unassembled WGS sequence"/>
</dbReference>
<dbReference type="OrthoDB" id="9799122at2"/>
<evidence type="ECO:0000313" key="2">
    <source>
        <dbReference type="EMBL" id="SBS31553.1"/>
    </source>
</evidence>
<dbReference type="SUPFAM" id="SSF52833">
    <property type="entry name" value="Thioredoxin-like"/>
    <property type="match status" value="1"/>
</dbReference>
<reference evidence="2 3" key="1">
    <citation type="submission" date="2016-06" db="EMBL/GenBank/DDBJ databases">
        <authorList>
            <person name="Kjaerup R.B."/>
            <person name="Dalgaard T.S."/>
            <person name="Juul-Madsen H.R."/>
        </authorList>
    </citation>
    <scope>NUCLEOTIDE SEQUENCE [LARGE SCALE GENOMIC DNA]</scope>
    <source>
        <strain evidence="2 3">CECT 8886</strain>
    </source>
</reference>
<proteinExistence type="predicted"/>
<dbReference type="InterPro" id="IPR036249">
    <property type="entry name" value="Thioredoxin-like_sf"/>
</dbReference>
<dbReference type="AlphaFoldDB" id="A0A1A8TE80"/>
<evidence type="ECO:0000313" key="3">
    <source>
        <dbReference type="Proteomes" id="UP000092544"/>
    </source>
</evidence>
<dbReference type="CDD" id="cd03024">
    <property type="entry name" value="DsbA_FrnE"/>
    <property type="match status" value="1"/>
</dbReference>
<sequence length="215" mass="24293">MADLRIDIIADLSCPWCYLGYSRLKQALDQLGDNYLIDLRWQPFELHPDLPETGADRETYLGEKFGSQERLNEATHALQQVGLENGITYNFSDKDRVPNTKLAHQFVAAASQVKLATPLSLALFDAYFTQGKDIGQKSVLEDVARSIGMKDNDIQLAYEEKTRKLVDKKIKQLTQVDVKSVPTYVINDKYMLHGAHQPESFLKVLSDIAEDTVKS</sequence>
<dbReference type="STRING" id="1792290.MSP8886_02159"/>
<evidence type="ECO:0000259" key="1">
    <source>
        <dbReference type="Pfam" id="PF01323"/>
    </source>
</evidence>
<dbReference type="InterPro" id="IPR001853">
    <property type="entry name" value="DSBA-like_thioredoxin_dom"/>
</dbReference>
<gene>
    <name evidence="2" type="ORF">MSP8886_02159</name>
</gene>
<organism evidence="2 3">
    <name type="scientific">Marinomonas spartinae</name>
    <dbReference type="NCBI Taxonomy" id="1792290"/>
    <lineage>
        <taxon>Bacteria</taxon>
        <taxon>Pseudomonadati</taxon>
        <taxon>Pseudomonadota</taxon>
        <taxon>Gammaproteobacteria</taxon>
        <taxon>Oceanospirillales</taxon>
        <taxon>Oceanospirillaceae</taxon>
        <taxon>Marinomonas</taxon>
    </lineage>
</organism>
<dbReference type="RefSeq" id="WP_067016245.1">
    <property type="nucleotide sequence ID" value="NZ_FLOB01000004.1"/>
</dbReference>
<dbReference type="Pfam" id="PF01323">
    <property type="entry name" value="DSBA"/>
    <property type="match status" value="1"/>
</dbReference>
<dbReference type="GO" id="GO:0016491">
    <property type="term" value="F:oxidoreductase activity"/>
    <property type="evidence" value="ECO:0007669"/>
    <property type="project" value="InterPro"/>
</dbReference>